<dbReference type="InterPro" id="IPR036265">
    <property type="entry name" value="HIT-like_sf"/>
</dbReference>
<feature type="short sequence motif" description="Histidine triad motif" evidence="1">
    <location>
        <begin position="91"/>
        <end position="95"/>
    </location>
</feature>
<gene>
    <name evidence="3" type="ORF">PQ465_16315</name>
</gene>
<dbReference type="Pfam" id="PF01230">
    <property type="entry name" value="HIT"/>
    <property type="match status" value="1"/>
</dbReference>
<dbReference type="PANTHER" id="PTHR46648">
    <property type="entry name" value="HIT FAMILY PROTEIN 1"/>
    <property type="match status" value="1"/>
</dbReference>
<dbReference type="PRINTS" id="PR00332">
    <property type="entry name" value="HISTRIAD"/>
</dbReference>
<accession>A0ABY7WF76</accession>
<sequence>MSTIFSKIVSGEIPAYKVAESNDYLAFLDVSPLTQGHVLVIPKKETDYIFDIHDDEYMGMWVFAKIVAQGIKNVFPCRKVGVAVVGLEVAHAHIHLIPLNHVDDMNFGRPKLQLPEEEMIKIAEDIREAISEVTNPSKS</sequence>
<evidence type="ECO:0000313" key="3">
    <source>
        <dbReference type="EMBL" id="WDF67853.1"/>
    </source>
</evidence>
<keyword evidence="4" id="KW-1185">Reference proteome</keyword>
<dbReference type="PROSITE" id="PS51084">
    <property type="entry name" value="HIT_2"/>
    <property type="match status" value="1"/>
</dbReference>
<dbReference type="InterPro" id="IPR001310">
    <property type="entry name" value="Histidine_triad_HIT"/>
</dbReference>
<dbReference type="SUPFAM" id="SSF54197">
    <property type="entry name" value="HIT-like"/>
    <property type="match status" value="1"/>
</dbReference>
<reference evidence="3 4" key="1">
    <citation type="submission" date="2023-02" db="EMBL/GenBank/DDBJ databases">
        <title>Genome sequence of Sphingobacterium sp. KACC 22765.</title>
        <authorList>
            <person name="Kim S."/>
            <person name="Heo J."/>
            <person name="Kwon S.-W."/>
        </authorList>
    </citation>
    <scope>NUCLEOTIDE SEQUENCE [LARGE SCALE GENOMIC DNA]</scope>
    <source>
        <strain evidence="3 4">KACC 22765</strain>
    </source>
</reference>
<dbReference type="EMBL" id="CP117880">
    <property type="protein sequence ID" value="WDF67853.1"/>
    <property type="molecule type" value="Genomic_DNA"/>
</dbReference>
<dbReference type="Proteomes" id="UP001221558">
    <property type="component" value="Chromosome"/>
</dbReference>
<dbReference type="Gene3D" id="3.30.428.10">
    <property type="entry name" value="HIT-like"/>
    <property type="match status" value="1"/>
</dbReference>
<dbReference type="RefSeq" id="WP_274266584.1">
    <property type="nucleotide sequence ID" value="NZ_CP117880.1"/>
</dbReference>
<feature type="domain" description="HIT" evidence="2">
    <location>
        <begin position="4"/>
        <end position="107"/>
    </location>
</feature>
<proteinExistence type="predicted"/>
<evidence type="ECO:0000313" key="4">
    <source>
        <dbReference type="Proteomes" id="UP001221558"/>
    </source>
</evidence>
<protein>
    <submittedName>
        <fullName evidence="3">HIT family protein</fullName>
    </submittedName>
</protein>
<organism evidence="3 4">
    <name type="scientific">Sphingobacterium oryzagri</name>
    <dbReference type="NCBI Taxonomy" id="3025669"/>
    <lineage>
        <taxon>Bacteria</taxon>
        <taxon>Pseudomonadati</taxon>
        <taxon>Bacteroidota</taxon>
        <taxon>Sphingobacteriia</taxon>
        <taxon>Sphingobacteriales</taxon>
        <taxon>Sphingobacteriaceae</taxon>
        <taxon>Sphingobacterium</taxon>
    </lineage>
</organism>
<name>A0ABY7WF76_9SPHI</name>
<evidence type="ECO:0000256" key="1">
    <source>
        <dbReference type="PROSITE-ProRule" id="PRU00464"/>
    </source>
</evidence>
<evidence type="ECO:0000259" key="2">
    <source>
        <dbReference type="PROSITE" id="PS51084"/>
    </source>
</evidence>
<dbReference type="PANTHER" id="PTHR46648:SF1">
    <property type="entry name" value="ADENOSINE 5'-MONOPHOSPHORAMIDASE HNT1"/>
    <property type="match status" value="1"/>
</dbReference>
<dbReference type="InterPro" id="IPR011146">
    <property type="entry name" value="HIT-like"/>
</dbReference>